<name>A0A8D8NU32_CULPI</name>
<accession>A0A8D8NU32</accession>
<dbReference type="EMBL" id="HBUE01298226">
    <property type="protein sequence ID" value="CAG6577478.1"/>
    <property type="molecule type" value="Transcribed_RNA"/>
</dbReference>
<protein>
    <submittedName>
        <fullName evidence="2">(northern house mosquito) hypothetical protein</fullName>
    </submittedName>
</protein>
<organism evidence="2">
    <name type="scientific">Culex pipiens</name>
    <name type="common">House mosquito</name>
    <dbReference type="NCBI Taxonomy" id="7175"/>
    <lineage>
        <taxon>Eukaryota</taxon>
        <taxon>Metazoa</taxon>
        <taxon>Ecdysozoa</taxon>
        <taxon>Arthropoda</taxon>
        <taxon>Hexapoda</taxon>
        <taxon>Insecta</taxon>
        <taxon>Pterygota</taxon>
        <taxon>Neoptera</taxon>
        <taxon>Endopterygota</taxon>
        <taxon>Diptera</taxon>
        <taxon>Nematocera</taxon>
        <taxon>Culicoidea</taxon>
        <taxon>Culicidae</taxon>
        <taxon>Culicinae</taxon>
        <taxon>Culicini</taxon>
        <taxon>Culex</taxon>
        <taxon>Culex</taxon>
    </lineage>
</organism>
<dbReference type="EMBL" id="HBUE01298228">
    <property type="protein sequence ID" value="CAG6577482.1"/>
    <property type="molecule type" value="Transcribed_RNA"/>
</dbReference>
<dbReference type="EMBL" id="HBUE01062035">
    <property type="protein sequence ID" value="CAG6469061.1"/>
    <property type="molecule type" value="Transcribed_RNA"/>
</dbReference>
<feature type="compositionally biased region" description="Polar residues" evidence="1">
    <location>
        <begin position="25"/>
        <end position="37"/>
    </location>
</feature>
<proteinExistence type="predicted"/>
<sequence>MRRMSHWEAIQQTPSALPSDAANYAQGSVRSSESTSGEHLPMSILWRRRAQRQWSQGSLPRTAPELPRNPGQMFNLRRLSSTVQKLYSPKELSAGPFERLSWIERYRRSSEQWVIYELL</sequence>
<evidence type="ECO:0000313" key="2">
    <source>
        <dbReference type="EMBL" id="CAG6577480.1"/>
    </source>
</evidence>
<dbReference type="AlphaFoldDB" id="A0A8D8NU32"/>
<reference evidence="2" key="1">
    <citation type="submission" date="2021-05" db="EMBL/GenBank/DDBJ databases">
        <authorList>
            <person name="Alioto T."/>
            <person name="Alioto T."/>
            <person name="Gomez Garrido J."/>
        </authorList>
    </citation>
    <scope>NUCLEOTIDE SEQUENCE</scope>
</reference>
<feature type="region of interest" description="Disordered" evidence="1">
    <location>
        <begin position="1"/>
        <end position="40"/>
    </location>
</feature>
<dbReference type="EMBL" id="HBUE01062031">
    <property type="protein sequence ID" value="CAG6469052.1"/>
    <property type="molecule type" value="Transcribed_RNA"/>
</dbReference>
<evidence type="ECO:0000256" key="1">
    <source>
        <dbReference type="SAM" id="MobiDB-lite"/>
    </source>
</evidence>
<dbReference type="EMBL" id="HBUE01192298">
    <property type="protein sequence ID" value="CAG6525774.1"/>
    <property type="molecule type" value="Transcribed_RNA"/>
</dbReference>
<dbReference type="EMBL" id="HBUE01298227">
    <property type="protein sequence ID" value="CAG6577480.1"/>
    <property type="molecule type" value="Transcribed_RNA"/>
</dbReference>
<dbReference type="EMBL" id="HBUE01192296">
    <property type="protein sequence ID" value="CAG6525770.1"/>
    <property type="molecule type" value="Transcribed_RNA"/>
</dbReference>
<dbReference type="EMBL" id="HBUE01192297">
    <property type="protein sequence ID" value="CAG6525772.1"/>
    <property type="molecule type" value="Transcribed_RNA"/>
</dbReference>